<protein>
    <submittedName>
        <fullName evidence="2">Uncharacterized protein</fullName>
    </submittedName>
</protein>
<gene>
    <name evidence="2" type="ORF">pEaSNUABM30_00263</name>
</gene>
<keyword evidence="1" id="KW-0812">Transmembrane</keyword>
<keyword evidence="1" id="KW-1133">Transmembrane helix</keyword>
<feature type="transmembrane region" description="Helical" evidence="1">
    <location>
        <begin position="6"/>
        <end position="29"/>
    </location>
</feature>
<dbReference type="Proteomes" id="UP000827754">
    <property type="component" value="Segment"/>
</dbReference>
<keyword evidence="1" id="KW-0472">Membrane</keyword>
<evidence type="ECO:0000256" key="1">
    <source>
        <dbReference type="SAM" id="Phobius"/>
    </source>
</evidence>
<keyword evidence="3" id="KW-1185">Reference proteome</keyword>
<name>A0AAE8XM95_9CAUD</name>
<proteinExistence type="predicted"/>
<sequence length="147" mass="17286">MTIWWPTIIFCLTPLLACYATIPWFRAAVDRRLRFKSMDYDALTEIFADGMPERMRIECLQAKYNAHQADHSHVDIYPHKEGVATIRFRVDPEFPIARMFHDVLVGNYNALGIKTKKAPVISINQSVYRVLDFEYDDQYLLIYVKHN</sequence>
<accession>A0AAE8XM95</accession>
<evidence type="ECO:0000313" key="2">
    <source>
        <dbReference type="EMBL" id="UAW53381.1"/>
    </source>
</evidence>
<reference evidence="2 3" key="1">
    <citation type="submission" date="2021-06" db="EMBL/GenBank/DDBJ databases">
        <title>Complete genome sequence of Erwinia phage pEa_SNUABM_30.</title>
        <authorList>
            <person name="Kim S.G."/>
            <person name="Park S.C."/>
        </authorList>
    </citation>
    <scope>NUCLEOTIDE SEQUENCE [LARGE SCALE GENOMIC DNA]</scope>
</reference>
<evidence type="ECO:0000313" key="3">
    <source>
        <dbReference type="Proteomes" id="UP000827754"/>
    </source>
</evidence>
<dbReference type="EMBL" id="MZ443778">
    <property type="protein sequence ID" value="UAW53381.1"/>
    <property type="molecule type" value="Genomic_DNA"/>
</dbReference>
<organism evidence="2 3">
    <name type="scientific">Erwinia phage pEa_SNUABM_30</name>
    <dbReference type="NCBI Taxonomy" id="2869553"/>
    <lineage>
        <taxon>Viruses</taxon>
        <taxon>Duplodnaviria</taxon>
        <taxon>Heunggongvirae</taxon>
        <taxon>Uroviricota</taxon>
        <taxon>Caudoviricetes</taxon>
        <taxon>Alexandravirus</taxon>
        <taxon>Alexandravirus SNUABM30</taxon>
    </lineage>
</organism>